<name>A0A383DC83_9ZZZZ</name>
<evidence type="ECO:0008006" key="2">
    <source>
        <dbReference type="Google" id="ProtNLM"/>
    </source>
</evidence>
<gene>
    <name evidence="1" type="ORF">METZ01_LOCUS494787</name>
</gene>
<dbReference type="EMBL" id="UINC01215986">
    <property type="protein sequence ID" value="SVE41933.1"/>
    <property type="molecule type" value="Genomic_DNA"/>
</dbReference>
<organism evidence="1">
    <name type="scientific">marine metagenome</name>
    <dbReference type="NCBI Taxonomy" id="408172"/>
    <lineage>
        <taxon>unclassified sequences</taxon>
        <taxon>metagenomes</taxon>
        <taxon>ecological metagenomes</taxon>
    </lineage>
</organism>
<protein>
    <recommendedName>
        <fullName evidence="2">Lipocalin-like domain-containing protein</fullName>
    </recommendedName>
</protein>
<evidence type="ECO:0000313" key="1">
    <source>
        <dbReference type="EMBL" id="SVE41933.1"/>
    </source>
</evidence>
<reference evidence="1" key="1">
    <citation type="submission" date="2018-05" db="EMBL/GenBank/DDBJ databases">
        <authorList>
            <person name="Lanie J.A."/>
            <person name="Ng W.-L."/>
            <person name="Kazmierczak K.M."/>
            <person name="Andrzejewski T.M."/>
            <person name="Davidsen T.M."/>
            <person name="Wayne K.J."/>
            <person name="Tettelin H."/>
            <person name="Glass J.I."/>
            <person name="Rusch D."/>
            <person name="Podicherti R."/>
            <person name="Tsui H.-C.T."/>
            <person name="Winkler M.E."/>
        </authorList>
    </citation>
    <scope>NUCLEOTIDE SEQUENCE</scope>
</reference>
<accession>A0A383DC83</accession>
<proteinExistence type="predicted"/>
<feature type="non-terminal residue" evidence="1">
    <location>
        <position position="1"/>
    </location>
</feature>
<dbReference type="AlphaFoldDB" id="A0A383DC83"/>
<sequence>VKKLLLILFYFSIFFSSCKEDETCPLTEHQDFLEKYLGDWEFSKYTSTSNPYGTSKDTTIWTGKITYGTLDSTLLIPFGPMYTEELKVNAIGEMSDFPAHYNYWTEGYFGVEVVANTILYIETTSGSPFQQTNQTINGQKIE</sequence>